<keyword evidence="3" id="KW-1185">Reference proteome</keyword>
<keyword evidence="1" id="KW-1133">Transmembrane helix</keyword>
<reference evidence="3" key="1">
    <citation type="submission" date="2018-03" db="EMBL/GenBank/DDBJ databases">
        <title>Genomic analysis of the strain SH-1 isolated from shrimp intestine.</title>
        <authorList>
            <person name="Kim Y.-S."/>
            <person name="Kim S.-E."/>
            <person name="Kim K.-H."/>
        </authorList>
    </citation>
    <scope>NUCLEOTIDE SEQUENCE [LARGE SCALE GENOMIC DNA]</scope>
    <source>
        <strain evidence="3">SH-1</strain>
    </source>
</reference>
<dbReference type="RefSeq" id="WP_106471248.1">
    <property type="nucleotide sequence ID" value="NZ_CP027665.1"/>
</dbReference>
<name>A0A2S0MM28_9RHOB</name>
<dbReference type="AlphaFoldDB" id="A0A2S0MM28"/>
<evidence type="ECO:0000256" key="1">
    <source>
        <dbReference type="SAM" id="Phobius"/>
    </source>
</evidence>
<evidence type="ECO:0000313" key="3">
    <source>
        <dbReference type="Proteomes" id="UP000237655"/>
    </source>
</evidence>
<dbReference type="InterPro" id="IPR045616">
    <property type="entry name" value="DUF6446"/>
</dbReference>
<accession>A0A2S0MM28</accession>
<keyword evidence="2" id="KW-0418">Kinase</keyword>
<dbReference type="Pfam" id="PF20044">
    <property type="entry name" value="DUF6446"/>
    <property type="match status" value="1"/>
</dbReference>
<keyword evidence="1" id="KW-0812">Transmembrane</keyword>
<gene>
    <name evidence="2" type="ORF">C6Y53_03970</name>
</gene>
<sequence>MNGKLIGGVIVASAALAGAVLYYLQVYAFYYEPDPQPGRDVMLVAQDGGDPEPIAYGDFRAITADSSPIRYRACFTTSADPAALGAAYKAAPGHDPRNAPGWFDCFDAGEIAAGIADGSVQVFLGTKNIAYGVDRIVAVARDGRGWAWHDLNDCGKKAYDGTVTGEACPPRPAGE</sequence>
<feature type="transmembrane region" description="Helical" evidence="1">
    <location>
        <begin position="6"/>
        <end position="30"/>
    </location>
</feature>
<keyword evidence="1" id="KW-0472">Membrane</keyword>
<dbReference type="KEGG" id="thas:C6Y53_03970"/>
<proteinExistence type="predicted"/>
<dbReference type="GO" id="GO:0016301">
    <property type="term" value="F:kinase activity"/>
    <property type="evidence" value="ECO:0007669"/>
    <property type="project" value="UniProtKB-KW"/>
</dbReference>
<evidence type="ECO:0000313" key="2">
    <source>
        <dbReference type="EMBL" id="AVO36934.1"/>
    </source>
</evidence>
<dbReference type="Proteomes" id="UP000237655">
    <property type="component" value="Chromosome"/>
</dbReference>
<protein>
    <submittedName>
        <fullName evidence="2">Histidine kinase</fullName>
    </submittedName>
</protein>
<organism evidence="2 3">
    <name type="scientific">Pukyongiella litopenaei</name>
    <dbReference type="NCBI Taxonomy" id="2605946"/>
    <lineage>
        <taxon>Bacteria</taxon>
        <taxon>Pseudomonadati</taxon>
        <taxon>Pseudomonadota</taxon>
        <taxon>Alphaproteobacteria</taxon>
        <taxon>Rhodobacterales</taxon>
        <taxon>Paracoccaceae</taxon>
        <taxon>Pukyongiella</taxon>
    </lineage>
</organism>
<keyword evidence="2" id="KW-0808">Transferase</keyword>
<dbReference type="EMBL" id="CP027665">
    <property type="protein sequence ID" value="AVO36934.1"/>
    <property type="molecule type" value="Genomic_DNA"/>
</dbReference>